<gene>
    <name evidence="1" type="primary">Acey_s0116.g593</name>
    <name evidence="1" type="ORF">Y032_0116g593</name>
</gene>
<dbReference type="AlphaFoldDB" id="A0A016TCL8"/>
<accession>A0A016TCL8</accession>
<organism evidence="1 2">
    <name type="scientific">Ancylostoma ceylanicum</name>
    <dbReference type="NCBI Taxonomy" id="53326"/>
    <lineage>
        <taxon>Eukaryota</taxon>
        <taxon>Metazoa</taxon>
        <taxon>Ecdysozoa</taxon>
        <taxon>Nematoda</taxon>
        <taxon>Chromadorea</taxon>
        <taxon>Rhabditida</taxon>
        <taxon>Rhabditina</taxon>
        <taxon>Rhabditomorpha</taxon>
        <taxon>Strongyloidea</taxon>
        <taxon>Ancylostomatidae</taxon>
        <taxon>Ancylostomatinae</taxon>
        <taxon>Ancylostoma</taxon>
    </lineage>
</organism>
<comment type="caution">
    <text evidence="1">The sequence shown here is derived from an EMBL/GenBank/DDBJ whole genome shotgun (WGS) entry which is preliminary data.</text>
</comment>
<evidence type="ECO:0000313" key="1">
    <source>
        <dbReference type="EMBL" id="EYC00380.1"/>
    </source>
</evidence>
<dbReference type="Proteomes" id="UP000024635">
    <property type="component" value="Unassembled WGS sequence"/>
</dbReference>
<dbReference type="EMBL" id="JARK01001452">
    <property type="protein sequence ID" value="EYC00380.1"/>
    <property type="molecule type" value="Genomic_DNA"/>
</dbReference>
<keyword evidence="2" id="KW-1185">Reference proteome</keyword>
<proteinExistence type="predicted"/>
<protein>
    <submittedName>
        <fullName evidence="1">Uncharacterized protein</fullName>
    </submittedName>
</protein>
<evidence type="ECO:0000313" key="2">
    <source>
        <dbReference type="Proteomes" id="UP000024635"/>
    </source>
</evidence>
<reference evidence="2" key="1">
    <citation type="journal article" date="2015" name="Nat. Genet.">
        <title>The genome and transcriptome of the zoonotic hookworm Ancylostoma ceylanicum identify infection-specific gene families.</title>
        <authorList>
            <person name="Schwarz E.M."/>
            <person name="Hu Y."/>
            <person name="Antoshechkin I."/>
            <person name="Miller M.M."/>
            <person name="Sternberg P.W."/>
            <person name="Aroian R.V."/>
        </authorList>
    </citation>
    <scope>NUCLEOTIDE SEQUENCE</scope>
    <source>
        <strain evidence="2">HY135</strain>
    </source>
</reference>
<name>A0A016TCL8_9BILA</name>
<sequence>MTCQTCGDQYTIGETRRPLCVRINCIRIKEHLDGMIGPGTTTALGAHRRHNYGNSPFEVDITILSWEPEVVARETSEAFWITAKNPKVIGKEKCIGVVKEQAL</sequence>